<dbReference type="InterPro" id="IPR029062">
    <property type="entry name" value="Class_I_gatase-like"/>
</dbReference>
<dbReference type="SMART" id="SM00342">
    <property type="entry name" value="HTH_ARAC"/>
    <property type="match status" value="1"/>
</dbReference>
<dbReference type="InterPro" id="IPR052158">
    <property type="entry name" value="INH-QAR"/>
</dbReference>
<dbReference type="InterPro" id="IPR002818">
    <property type="entry name" value="DJ-1/PfpI"/>
</dbReference>
<dbReference type="EMBL" id="RJUL01000003">
    <property type="protein sequence ID" value="ROQ28782.1"/>
    <property type="molecule type" value="Genomic_DNA"/>
</dbReference>
<dbReference type="Proteomes" id="UP000268033">
    <property type="component" value="Unassembled WGS sequence"/>
</dbReference>
<gene>
    <name evidence="4" type="ORF">EDC28_103377</name>
</gene>
<name>A0A3N1PBJ4_9GAMM</name>
<evidence type="ECO:0000259" key="3">
    <source>
        <dbReference type="PROSITE" id="PS01124"/>
    </source>
</evidence>
<protein>
    <submittedName>
        <fullName evidence="4">AraC family transcriptional regulator with amidase-like domain</fullName>
    </submittedName>
</protein>
<dbReference type="SUPFAM" id="SSF46689">
    <property type="entry name" value="Homeodomain-like"/>
    <property type="match status" value="2"/>
</dbReference>
<dbReference type="InterPro" id="IPR018060">
    <property type="entry name" value="HTH_AraC"/>
</dbReference>
<accession>A0A3N1PBJ4</accession>
<dbReference type="PANTHER" id="PTHR43130">
    <property type="entry name" value="ARAC-FAMILY TRANSCRIPTIONAL REGULATOR"/>
    <property type="match status" value="1"/>
</dbReference>
<dbReference type="Pfam" id="PF01965">
    <property type="entry name" value="DJ-1_PfpI"/>
    <property type="match status" value="1"/>
</dbReference>
<evidence type="ECO:0000256" key="1">
    <source>
        <dbReference type="ARBA" id="ARBA00023015"/>
    </source>
</evidence>
<dbReference type="AlphaFoldDB" id="A0A3N1PBJ4"/>
<dbReference type="GO" id="GO:0003700">
    <property type="term" value="F:DNA-binding transcription factor activity"/>
    <property type="evidence" value="ECO:0007669"/>
    <property type="project" value="InterPro"/>
</dbReference>
<feature type="domain" description="HTH araC/xylS-type" evidence="3">
    <location>
        <begin position="213"/>
        <end position="311"/>
    </location>
</feature>
<comment type="caution">
    <text evidence="4">The sequence shown here is derived from an EMBL/GenBank/DDBJ whole genome shotgun (WGS) entry which is preliminary data.</text>
</comment>
<dbReference type="PANTHER" id="PTHR43130:SF3">
    <property type="entry name" value="HTH-TYPE TRANSCRIPTIONAL REGULATOR RV1931C"/>
    <property type="match status" value="1"/>
</dbReference>
<keyword evidence="1" id="KW-0805">Transcription regulation</keyword>
<dbReference type="CDD" id="cd03137">
    <property type="entry name" value="GATase1_AraC_1"/>
    <property type="match status" value="1"/>
</dbReference>
<evidence type="ECO:0000256" key="2">
    <source>
        <dbReference type="ARBA" id="ARBA00023163"/>
    </source>
</evidence>
<dbReference type="STRING" id="584787.GCA_001247655_00040"/>
<dbReference type="Gene3D" id="3.40.50.880">
    <property type="match status" value="1"/>
</dbReference>
<sequence>MHKVGFIVEPGFQILSLSAQAVFEYANKVAGEPFYQISLYSLEGGSVASSLGFGVDTQPLGTRDVQADTWIVTGVNDPLNLPASPQTLVFLQRVSGQTRRLAAICTGAYFLAQAGLLDGRRATTHWALADIMQQQFPKIAVDANRIYISDGHIWTSAGMTAGLDMALAMVEKDLGNDVARSVAHKLVMNQKRAGGQSQHSQMLALSPKSDRIQSALDYARNHLRQPLTVDDLAAAVHLSPRQFSRIFKEETGKTPAKGIELLRLEAARLMIEKSRHSLDVVARETGFRDRRHMREVFVRSFGLSPQLLRQQARAEPIAG</sequence>
<dbReference type="Gene3D" id="1.10.10.60">
    <property type="entry name" value="Homeodomain-like"/>
    <property type="match status" value="1"/>
</dbReference>
<dbReference type="RefSeq" id="WP_123421152.1">
    <property type="nucleotide sequence ID" value="NZ_RJUL01000003.1"/>
</dbReference>
<organism evidence="4 5">
    <name type="scientific">Gallaecimonas pentaromativorans</name>
    <dbReference type="NCBI Taxonomy" id="584787"/>
    <lineage>
        <taxon>Bacteria</taxon>
        <taxon>Pseudomonadati</taxon>
        <taxon>Pseudomonadota</taxon>
        <taxon>Gammaproteobacteria</taxon>
        <taxon>Enterobacterales</taxon>
        <taxon>Gallaecimonadaceae</taxon>
        <taxon>Gallaecimonas</taxon>
    </lineage>
</organism>
<evidence type="ECO:0000313" key="4">
    <source>
        <dbReference type="EMBL" id="ROQ28782.1"/>
    </source>
</evidence>
<keyword evidence="2" id="KW-0804">Transcription</keyword>
<proteinExistence type="predicted"/>
<evidence type="ECO:0000313" key="5">
    <source>
        <dbReference type="Proteomes" id="UP000268033"/>
    </source>
</evidence>
<keyword evidence="5" id="KW-1185">Reference proteome</keyword>
<dbReference type="Pfam" id="PF12833">
    <property type="entry name" value="HTH_18"/>
    <property type="match status" value="1"/>
</dbReference>
<dbReference type="SUPFAM" id="SSF52317">
    <property type="entry name" value="Class I glutamine amidotransferase-like"/>
    <property type="match status" value="1"/>
</dbReference>
<reference evidence="4 5" key="1">
    <citation type="submission" date="2018-11" db="EMBL/GenBank/DDBJ databases">
        <title>Genomic Encyclopedia of Type Strains, Phase IV (KMG-IV): sequencing the most valuable type-strain genomes for metagenomic binning, comparative biology and taxonomic classification.</title>
        <authorList>
            <person name="Goeker M."/>
        </authorList>
    </citation>
    <scope>NUCLEOTIDE SEQUENCE [LARGE SCALE GENOMIC DNA]</scope>
    <source>
        <strain evidence="4 5">DSM 21945</strain>
    </source>
</reference>
<dbReference type="InterPro" id="IPR009057">
    <property type="entry name" value="Homeodomain-like_sf"/>
</dbReference>
<dbReference type="PROSITE" id="PS01124">
    <property type="entry name" value="HTH_ARAC_FAMILY_2"/>
    <property type="match status" value="1"/>
</dbReference>
<dbReference type="GO" id="GO:0043565">
    <property type="term" value="F:sequence-specific DNA binding"/>
    <property type="evidence" value="ECO:0007669"/>
    <property type="project" value="InterPro"/>
</dbReference>